<reference evidence="9 10" key="1">
    <citation type="journal article" date="2017" name="Gigascience">
        <title>Draft genome of the honey bee ectoparasitic mite, Tropilaelaps mercedesae, is shaped by the parasitic life history.</title>
        <authorList>
            <person name="Dong X."/>
            <person name="Armstrong S.D."/>
            <person name="Xia D."/>
            <person name="Makepeace B.L."/>
            <person name="Darby A.C."/>
            <person name="Kadowaki T."/>
        </authorList>
    </citation>
    <scope>NUCLEOTIDE SEQUENCE [LARGE SCALE GENOMIC DNA]</scope>
    <source>
        <strain evidence="9">Wuxi-XJTLU</strain>
    </source>
</reference>
<dbReference type="PANTHER" id="PTHR46909:SF1">
    <property type="entry name" value="LARGE RIBOSOMAL SUBUNIT PROTEIN BL36M"/>
    <property type="match status" value="1"/>
</dbReference>
<evidence type="ECO:0000256" key="3">
    <source>
        <dbReference type="ARBA" id="ARBA00022946"/>
    </source>
</evidence>
<dbReference type="InParanoid" id="A0A1V9XZ62"/>
<evidence type="ECO:0000256" key="6">
    <source>
        <dbReference type="ARBA" id="ARBA00023274"/>
    </source>
</evidence>
<keyword evidence="4 9" id="KW-0689">Ribosomal protein</keyword>
<dbReference type="OrthoDB" id="10265903at2759"/>
<dbReference type="AlphaFoldDB" id="A0A1V9XZ62"/>
<gene>
    <name evidence="9" type="ORF">BIW11_06178</name>
</gene>
<accession>A0A1V9XZ62</accession>
<dbReference type="InterPro" id="IPR052143">
    <property type="entry name" value="Mitoribosomal_bL36m"/>
</dbReference>
<dbReference type="Pfam" id="PF00444">
    <property type="entry name" value="Ribosomal_L36"/>
    <property type="match status" value="1"/>
</dbReference>
<comment type="caution">
    <text evidence="9">The sequence shown here is derived from an EMBL/GenBank/DDBJ whole genome shotgun (WGS) entry which is preliminary data.</text>
</comment>
<dbReference type="GO" id="GO:0005762">
    <property type="term" value="C:mitochondrial large ribosomal subunit"/>
    <property type="evidence" value="ECO:0007669"/>
    <property type="project" value="TreeGrafter"/>
</dbReference>
<evidence type="ECO:0000256" key="7">
    <source>
        <dbReference type="ARBA" id="ARBA00035239"/>
    </source>
</evidence>
<dbReference type="STRING" id="418985.A0A1V9XZ62"/>
<keyword evidence="5" id="KW-0496">Mitochondrion</keyword>
<dbReference type="Proteomes" id="UP000192247">
    <property type="component" value="Unassembled WGS sequence"/>
</dbReference>
<evidence type="ECO:0000313" key="10">
    <source>
        <dbReference type="Proteomes" id="UP000192247"/>
    </source>
</evidence>
<protein>
    <recommendedName>
        <fullName evidence="7">Large ribosomal subunit protein bL36m</fullName>
    </recommendedName>
    <alternativeName>
        <fullName evidence="8">39S ribosomal protein L36, mitochondrial</fullName>
    </alternativeName>
</protein>
<dbReference type="GO" id="GO:0003735">
    <property type="term" value="F:structural constituent of ribosome"/>
    <property type="evidence" value="ECO:0007669"/>
    <property type="project" value="InterPro"/>
</dbReference>
<dbReference type="GO" id="GO:0006412">
    <property type="term" value="P:translation"/>
    <property type="evidence" value="ECO:0007669"/>
    <property type="project" value="InterPro"/>
</dbReference>
<name>A0A1V9XZ62_9ACAR</name>
<dbReference type="EMBL" id="MNPL01001829">
    <property type="protein sequence ID" value="OQR78786.1"/>
    <property type="molecule type" value="Genomic_DNA"/>
</dbReference>
<evidence type="ECO:0000256" key="8">
    <source>
        <dbReference type="ARBA" id="ARBA00035411"/>
    </source>
</evidence>
<comment type="similarity">
    <text evidence="2">Belongs to the bacterial ribosomal protein bL36 family.</text>
</comment>
<comment type="subcellular location">
    <subcellularLocation>
        <location evidence="1">Mitochondrion</location>
    </subcellularLocation>
</comment>
<sequence>MSFVGALIRVGKFLRPLASRMVIPHGVDIHSTSLQQVRTFKDVDVLCKRCKDCYFQRDDYRWYVLCRSQGRHKQRQRMPDVRSFWIVTHKTHGPRKRF</sequence>
<dbReference type="PANTHER" id="PTHR46909">
    <property type="entry name" value="39S RIBOSOMAL PROTEIN L36, MITOCHONDRIAL"/>
    <property type="match status" value="1"/>
</dbReference>
<evidence type="ECO:0000256" key="2">
    <source>
        <dbReference type="ARBA" id="ARBA00007645"/>
    </source>
</evidence>
<dbReference type="InterPro" id="IPR000473">
    <property type="entry name" value="Ribosomal_bL36"/>
</dbReference>
<dbReference type="InterPro" id="IPR035977">
    <property type="entry name" value="Ribosomal_bL36_sp"/>
</dbReference>
<organism evidence="9 10">
    <name type="scientific">Tropilaelaps mercedesae</name>
    <dbReference type="NCBI Taxonomy" id="418985"/>
    <lineage>
        <taxon>Eukaryota</taxon>
        <taxon>Metazoa</taxon>
        <taxon>Ecdysozoa</taxon>
        <taxon>Arthropoda</taxon>
        <taxon>Chelicerata</taxon>
        <taxon>Arachnida</taxon>
        <taxon>Acari</taxon>
        <taxon>Parasitiformes</taxon>
        <taxon>Mesostigmata</taxon>
        <taxon>Gamasina</taxon>
        <taxon>Dermanyssoidea</taxon>
        <taxon>Laelapidae</taxon>
        <taxon>Tropilaelaps</taxon>
    </lineage>
</organism>
<evidence type="ECO:0000256" key="1">
    <source>
        <dbReference type="ARBA" id="ARBA00004173"/>
    </source>
</evidence>
<keyword evidence="6" id="KW-0687">Ribonucleoprotein</keyword>
<evidence type="ECO:0000256" key="5">
    <source>
        <dbReference type="ARBA" id="ARBA00023128"/>
    </source>
</evidence>
<proteinExistence type="inferred from homology"/>
<dbReference type="SUPFAM" id="SSF57840">
    <property type="entry name" value="Ribosomal protein L36"/>
    <property type="match status" value="1"/>
</dbReference>
<dbReference type="FunCoup" id="A0A1V9XZ62">
    <property type="interactions" value="184"/>
</dbReference>
<keyword evidence="3" id="KW-0809">Transit peptide</keyword>
<keyword evidence="10" id="KW-1185">Reference proteome</keyword>
<evidence type="ECO:0000256" key="4">
    <source>
        <dbReference type="ARBA" id="ARBA00022980"/>
    </source>
</evidence>
<evidence type="ECO:0000313" key="9">
    <source>
        <dbReference type="EMBL" id="OQR78786.1"/>
    </source>
</evidence>